<dbReference type="InterPro" id="IPR021488">
    <property type="entry name" value="DUF3142"/>
</dbReference>
<accession>A0ABV8CM46</accession>
<evidence type="ECO:0000256" key="1">
    <source>
        <dbReference type="SAM" id="Phobius"/>
    </source>
</evidence>
<feature type="transmembrane region" description="Helical" evidence="1">
    <location>
        <begin position="12"/>
        <end position="31"/>
    </location>
</feature>
<organism evidence="2 3">
    <name type="scientific">Pseudaeromonas sharmana</name>
    <dbReference type="NCBI Taxonomy" id="328412"/>
    <lineage>
        <taxon>Bacteria</taxon>
        <taxon>Pseudomonadati</taxon>
        <taxon>Pseudomonadota</taxon>
        <taxon>Gammaproteobacteria</taxon>
        <taxon>Aeromonadales</taxon>
        <taxon>Aeromonadaceae</taxon>
        <taxon>Pseudaeromonas</taxon>
    </lineage>
</organism>
<keyword evidence="1" id="KW-0472">Membrane</keyword>
<dbReference type="SUPFAM" id="SSF51445">
    <property type="entry name" value="(Trans)glycosidases"/>
    <property type="match status" value="1"/>
</dbReference>
<dbReference type="EMBL" id="JBHSAF010000005">
    <property type="protein sequence ID" value="MFC3913070.1"/>
    <property type="molecule type" value="Genomic_DNA"/>
</dbReference>
<proteinExistence type="predicted"/>
<gene>
    <name evidence="2" type="ORF">ACFOSS_06260</name>
</gene>
<dbReference type="InterPro" id="IPR017853">
    <property type="entry name" value="GH"/>
</dbReference>
<protein>
    <submittedName>
        <fullName evidence="2">DUF3142 domain-containing protein</fullName>
    </submittedName>
</protein>
<dbReference type="Proteomes" id="UP001595692">
    <property type="component" value="Unassembled WGS sequence"/>
</dbReference>
<keyword evidence="3" id="KW-1185">Reference proteome</keyword>
<dbReference type="RefSeq" id="WP_377151305.1">
    <property type="nucleotide sequence ID" value="NZ_JBHSAF010000005.1"/>
</dbReference>
<keyword evidence="1" id="KW-0812">Transmembrane</keyword>
<reference evidence="3" key="1">
    <citation type="journal article" date="2019" name="Int. J. Syst. Evol. Microbiol.">
        <title>The Global Catalogue of Microorganisms (GCM) 10K type strain sequencing project: providing services to taxonomists for standard genome sequencing and annotation.</title>
        <authorList>
            <consortium name="The Broad Institute Genomics Platform"/>
            <consortium name="The Broad Institute Genome Sequencing Center for Infectious Disease"/>
            <person name="Wu L."/>
            <person name="Ma J."/>
        </authorList>
    </citation>
    <scope>NUCLEOTIDE SEQUENCE [LARGE SCALE GENOMIC DNA]</scope>
    <source>
        <strain evidence="3">CCUG 54939</strain>
    </source>
</reference>
<comment type="caution">
    <text evidence="2">The sequence shown here is derived from an EMBL/GenBank/DDBJ whole genome shotgun (WGS) entry which is preliminary data.</text>
</comment>
<sequence length="272" mass="30154">MGSAAEVLLVRGRYVSAGIVVAGLALLAMGWTGSLPPAGQPVQVDASTYHHFWLWGGVRPQPVLAQAKRIYLLQGEISRSGNRTRLQPQGVPPSPLRVPELWLSYRVSTLDWSPTVVRDLLRQRAAWQAQGNQVSGIQIDFDAATPALAGYADFLRALRRQLPADCQLSITGLLDWGANGDIRTLNGLHGVVDELVVQTYRGRHTVANYQAYLPALRHLTLPFRLGLVQHGDWDLRWQRQFASQPNYRGEVVFLLNATLSPTPDSSREGRHE</sequence>
<evidence type="ECO:0000313" key="2">
    <source>
        <dbReference type="EMBL" id="MFC3913070.1"/>
    </source>
</evidence>
<name>A0ABV8CM46_9GAMM</name>
<keyword evidence="1" id="KW-1133">Transmembrane helix</keyword>
<evidence type="ECO:0000313" key="3">
    <source>
        <dbReference type="Proteomes" id="UP001595692"/>
    </source>
</evidence>
<dbReference type="Pfam" id="PF11340">
    <property type="entry name" value="DUF3142"/>
    <property type="match status" value="1"/>
</dbReference>